<evidence type="ECO:0000256" key="3">
    <source>
        <dbReference type="ARBA" id="ARBA00023054"/>
    </source>
</evidence>
<feature type="coiled-coil region" evidence="5">
    <location>
        <begin position="388"/>
        <end position="415"/>
    </location>
</feature>
<dbReference type="Pfam" id="PF07196">
    <property type="entry name" value="Flagellin_IN"/>
    <property type="match status" value="1"/>
</dbReference>
<dbReference type="Proteomes" id="UP000235015">
    <property type="component" value="Unassembled WGS sequence"/>
</dbReference>
<dbReference type="AlphaFoldDB" id="A0A2N6CRS9"/>
<dbReference type="GO" id="GO:0007155">
    <property type="term" value="P:cell adhesion"/>
    <property type="evidence" value="ECO:0007669"/>
    <property type="project" value="InterPro"/>
</dbReference>
<dbReference type="InterPro" id="IPR010809">
    <property type="entry name" value="FliD_C"/>
</dbReference>
<comment type="subunit">
    <text evidence="2 5">Homopentamer.</text>
</comment>
<dbReference type="Pfam" id="PF07195">
    <property type="entry name" value="FliD_C"/>
    <property type="match status" value="1"/>
</dbReference>
<dbReference type="GO" id="GO:0009424">
    <property type="term" value="C:bacterial-type flagellum hook"/>
    <property type="evidence" value="ECO:0007669"/>
    <property type="project" value="UniProtKB-UniRule"/>
</dbReference>
<dbReference type="PANTHER" id="PTHR30288">
    <property type="entry name" value="FLAGELLAR CAP/ASSEMBLY PROTEIN FLID"/>
    <property type="match status" value="1"/>
</dbReference>
<evidence type="ECO:0000256" key="5">
    <source>
        <dbReference type="RuleBase" id="RU362066"/>
    </source>
</evidence>
<evidence type="ECO:0000313" key="9">
    <source>
        <dbReference type="Proteomes" id="UP000235015"/>
    </source>
</evidence>
<dbReference type="EMBL" id="PKUN01000030">
    <property type="protein sequence ID" value="PLX59793.1"/>
    <property type="molecule type" value="Genomic_DNA"/>
</dbReference>
<dbReference type="PANTHER" id="PTHR30288:SF0">
    <property type="entry name" value="FLAGELLAR HOOK-ASSOCIATED PROTEIN 2"/>
    <property type="match status" value="1"/>
</dbReference>
<sequence>MAISSPGLGSGLDVTGIVSQLMAIEQQPLTRLNQKEAQAQAQISAYGTLKGGLSSLQSAMTKLMDADTFQATKASSSDSDVITVSSDTDAVTSSYNVTVNRLAQQHKLGSSEFASSTTFGGMAGDELTLTVGSDSFTLDLSTAMTLGEIQSAINVETNGTGVTAGLITGDSGNQTLVLTSGSTGYDNRVQLSFGGSLDANTFNFSMLNRDASDQLLAGENELDASLTVDGVSVTRASNSVTDVIEGLTLNLQAAGQSNISINQDSSVAKSAVSGFVKAYNSLNDQLSTLQSSGASGSVLRNIENQLRGMLNNNLTGLGSYSYISQLGVTTNSDTGKLEFDSEIFVSALEDSPQSVTSFFSDEDGGFATRFDGLLEGFVKSGGTIDSIIDGSNSRIEGIERSRESLERRLEGIEARYLRQFGALDGLIANMTTTSDYLTSQLDMLSNLASGNKK</sequence>
<dbReference type="GO" id="GO:0009421">
    <property type="term" value="C:bacterial-type flagellum filament cap"/>
    <property type="evidence" value="ECO:0007669"/>
    <property type="project" value="InterPro"/>
</dbReference>
<evidence type="ECO:0000259" key="7">
    <source>
        <dbReference type="Pfam" id="PF07195"/>
    </source>
</evidence>
<keyword evidence="3 5" id="KW-0175">Coiled coil</keyword>
<evidence type="ECO:0000256" key="4">
    <source>
        <dbReference type="ARBA" id="ARBA00023143"/>
    </source>
</evidence>
<feature type="domain" description="Flagellar hook-associated protein 2 C-terminal" evidence="7">
    <location>
        <begin position="223"/>
        <end position="431"/>
    </location>
</feature>
<dbReference type="GO" id="GO:0005576">
    <property type="term" value="C:extracellular region"/>
    <property type="evidence" value="ECO:0007669"/>
    <property type="project" value="UniProtKB-SubCell"/>
</dbReference>
<keyword evidence="5" id="KW-0964">Secreted</keyword>
<evidence type="ECO:0000256" key="1">
    <source>
        <dbReference type="ARBA" id="ARBA00009764"/>
    </source>
</evidence>
<organism evidence="8 9">
    <name type="scientific">Sedimenticola selenatireducens</name>
    <dbReference type="NCBI Taxonomy" id="191960"/>
    <lineage>
        <taxon>Bacteria</taxon>
        <taxon>Pseudomonadati</taxon>
        <taxon>Pseudomonadota</taxon>
        <taxon>Gammaproteobacteria</taxon>
        <taxon>Chromatiales</taxon>
        <taxon>Sedimenticolaceae</taxon>
        <taxon>Sedimenticola</taxon>
    </lineage>
</organism>
<dbReference type="Pfam" id="PF02465">
    <property type="entry name" value="FliD_N"/>
    <property type="match status" value="1"/>
</dbReference>
<comment type="function">
    <text evidence="5">Required for morphogenesis and for the elongation of the flagellar filament by facilitating polymerization of the flagellin monomers at the tip of growing filament. Forms a capping structure, which prevents flagellin subunits (transported through the central channel of the flagellum) from leaking out without polymerization at the distal end.</text>
</comment>
<proteinExistence type="inferred from homology"/>
<evidence type="ECO:0000256" key="2">
    <source>
        <dbReference type="ARBA" id="ARBA00011255"/>
    </source>
</evidence>
<dbReference type="RefSeq" id="WP_273440842.1">
    <property type="nucleotide sequence ID" value="NZ_PKUN01000030.1"/>
</dbReference>
<accession>A0A2N6CRS9</accession>
<reference evidence="8 9" key="1">
    <citation type="submission" date="2017-11" db="EMBL/GenBank/DDBJ databases">
        <title>Genome-resolved metagenomics identifies genetic mobility, metabolic interactions, and unexpected diversity in perchlorate-reducing communities.</title>
        <authorList>
            <person name="Barnum T.P."/>
            <person name="Figueroa I.A."/>
            <person name="Carlstrom C.I."/>
            <person name="Lucas L.N."/>
            <person name="Engelbrektson A.L."/>
            <person name="Coates J.D."/>
        </authorList>
    </citation>
    <scope>NUCLEOTIDE SEQUENCE [LARGE SCALE GENOMIC DNA]</scope>
    <source>
        <strain evidence="8">BM301</strain>
    </source>
</reference>
<keyword evidence="4 5" id="KW-0975">Bacterial flagellum</keyword>
<comment type="similarity">
    <text evidence="1 5">Belongs to the FliD family.</text>
</comment>
<dbReference type="InterPro" id="IPR040026">
    <property type="entry name" value="FliD"/>
</dbReference>
<feature type="domain" description="Flagellar hook-associated protein 2 N-terminal" evidence="6">
    <location>
        <begin position="10"/>
        <end position="106"/>
    </location>
</feature>
<dbReference type="STRING" id="1111735.GCA_000428045_03090"/>
<gene>
    <name evidence="8" type="ORF">C0630_17905</name>
</gene>
<dbReference type="InterPro" id="IPR010810">
    <property type="entry name" value="Flagellin_hook_IN_motif"/>
</dbReference>
<comment type="caution">
    <text evidence="8">The sequence shown here is derived from an EMBL/GenBank/DDBJ whole genome shotgun (WGS) entry which is preliminary data.</text>
</comment>
<evidence type="ECO:0000259" key="6">
    <source>
        <dbReference type="Pfam" id="PF02465"/>
    </source>
</evidence>
<protein>
    <recommendedName>
        <fullName evidence="5">Flagellar hook-associated protein 2</fullName>
        <shortName evidence="5">HAP2</shortName>
    </recommendedName>
    <alternativeName>
        <fullName evidence="5">Flagellar cap protein</fullName>
    </alternativeName>
</protein>
<comment type="subcellular location">
    <subcellularLocation>
        <location evidence="5">Secreted</location>
    </subcellularLocation>
    <subcellularLocation>
        <location evidence="5">Bacterial flagellum</location>
    </subcellularLocation>
</comment>
<name>A0A2N6CRS9_9GAMM</name>
<dbReference type="InterPro" id="IPR003481">
    <property type="entry name" value="FliD_N"/>
</dbReference>
<dbReference type="GO" id="GO:0071973">
    <property type="term" value="P:bacterial-type flagellum-dependent cell motility"/>
    <property type="evidence" value="ECO:0007669"/>
    <property type="project" value="TreeGrafter"/>
</dbReference>
<evidence type="ECO:0000313" key="8">
    <source>
        <dbReference type="EMBL" id="PLX59793.1"/>
    </source>
</evidence>